<dbReference type="Proteomes" id="UP000053815">
    <property type="component" value="Unassembled WGS sequence"/>
</dbReference>
<feature type="compositionally biased region" description="Polar residues" evidence="1">
    <location>
        <begin position="282"/>
        <end position="295"/>
    </location>
</feature>
<dbReference type="OrthoDB" id="2291053at2759"/>
<feature type="region of interest" description="Disordered" evidence="1">
    <location>
        <begin position="411"/>
        <end position="506"/>
    </location>
</feature>
<proteinExistence type="predicted"/>
<dbReference type="AlphaFoldDB" id="A0A0C9LU24"/>
<accession>A0A0C9LU24</accession>
<feature type="compositionally biased region" description="Low complexity" evidence="1">
    <location>
        <begin position="246"/>
        <end position="264"/>
    </location>
</feature>
<protein>
    <submittedName>
        <fullName evidence="2">Uncharacterized protein</fullName>
    </submittedName>
</protein>
<feature type="compositionally biased region" description="Acidic residues" evidence="1">
    <location>
        <begin position="34"/>
        <end position="46"/>
    </location>
</feature>
<feature type="compositionally biased region" description="Acidic residues" evidence="1">
    <location>
        <begin position="416"/>
        <end position="425"/>
    </location>
</feature>
<feature type="region of interest" description="Disordered" evidence="1">
    <location>
        <begin position="541"/>
        <end position="568"/>
    </location>
</feature>
<evidence type="ECO:0000256" key="1">
    <source>
        <dbReference type="SAM" id="MobiDB-lite"/>
    </source>
</evidence>
<gene>
    <name evidence="2" type="ORF">MAM1_0059c03740</name>
</gene>
<feature type="compositionally biased region" description="Polar residues" evidence="1">
    <location>
        <begin position="450"/>
        <end position="463"/>
    </location>
</feature>
<feature type="region of interest" description="Disordered" evidence="1">
    <location>
        <begin position="1"/>
        <end position="46"/>
    </location>
</feature>
<feature type="compositionally biased region" description="Polar residues" evidence="1">
    <location>
        <begin position="490"/>
        <end position="505"/>
    </location>
</feature>
<reference evidence="2" key="1">
    <citation type="submission" date="2014-09" db="EMBL/GenBank/DDBJ databases">
        <title>Draft genome sequence of an oleaginous Mucoromycotina fungus Mucor ambiguus NBRC6742.</title>
        <authorList>
            <person name="Takeda I."/>
            <person name="Yamane N."/>
            <person name="Morita T."/>
            <person name="Tamano K."/>
            <person name="Machida M."/>
            <person name="Baker S."/>
            <person name="Koike H."/>
        </authorList>
    </citation>
    <scope>NUCLEOTIDE SEQUENCE</scope>
    <source>
        <strain evidence="2">NBRC 6742</strain>
    </source>
</reference>
<feature type="region of interest" description="Disordered" evidence="1">
    <location>
        <begin position="207"/>
        <end position="226"/>
    </location>
</feature>
<dbReference type="EMBL" id="DF836348">
    <property type="protein sequence ID" value="GAN04280.1"/>
    <property type="molecule type" value="Genomic_DNA"/>
</dbReference>
<name>A0A0C9LU24_9FUNG</name>
<feature type="compositionally biased region" description="Low complexity" evidence="1">
    <location>
        <begin position="208"/>
        <end position="220"/>
    </location>
</feature>
<feature type="region of interest" description="Disordered" evidence="1">
    <location>
        <begin position="239"/>
        <end position="270"/>
    </location>
</feature>
<sequence>MSDKSDIEDADNMLNYPVSDINQTKENDDIQQQQEDDFGSFDDATEEDDFGDFEEEEELEIDSTPIFNTFQEAMDLWQHLLDQIYHYEALDSFTGNAPKSIKQYVLEEAPESLHSRLTWDSVTRYMENDTGTPKVKWHQSEIERHYLNALACKRAATVIIANTPTMLDTYITQEPQLMMGIKPALNTVIGSNVSAAATTAADLVVDQPASPNSSTTTPTTSEKRSSVFGLSSLSRFLPHLSKSNLPKSPTTTTAPTSPITASKSLPRQQSVTINHLNVSTLKQESSLKRSNSVAFTSRREHTTAPSPSIQAHTAKPRPTSFQSAPVPPPQSMDLFDLTEDPATIIKSPTKLQFNFEPLVPTHALSPTPVRRNTIPANMHSDTKPVTHGNPSLDTIQDDEFGDFTAEVKQDLGLTREEEEEEDEFGDFSKERPVPSKPADFTDEDPFGIMGSSSTMISNKQSSLPLDKGNDPYGIASYTQHPPQPPPAQQSNHLASLEHSSFTPQSPAVALPKTMPCTTFDLVTPLASGPVHQSDTIVGTDVWNASGQESKTDVKSADDDDDEWGDWAF</sequence>
<feature type="region of interest" description="Disordered" evidence="1">
    <location>
        <begin position="282"/>
        <end position="328"/>
    </location>
</feature>
<feature type="compositionally biased region" description="Acidic residues" evidence="1">
    <location>
        <begin position="557"/>
        <end position="568"/>
    </location>
</feature>
<evidence type="ECO:0000313" key="3">
    <source>
        <dbReference type="Proteomes" id="UP000053815"/>
    </source>
</evidence>
<keyword evidence="3" id="KW-1185">Reference proteome</keyword>
<organism evidence="2">
    <name type="scientific">Mucor ambiguus</name>
    <dbReference type="NCBI Taxonomy" id="91626"/>
    <lineage>
        <taxon>Eukaryota</taxon>
        <taxon>Fungi</taxon>
        <taxon>Fungi incertae sedis</taxon>
        <taxon>Mucoromycota</taxon>
        <taxon>Mucoromycotina</taxon>
        <taxon>Mucoromycetes</taxon>
        <taxon>Mucorales</taxon>
        <taxon>Mucorineae</taxon>
        <taxon>Mucoraceae</taxon>
        <taxon>Mucor</taxon>
    </lineage>
</organism>
<evidence type="ECO:0000313" key="2">
    <source>
        <dbReference type="EMBL" id="GAN04280.1"/>
    </source>
</evidence>